<organism evidence="2 3">
    <name type="scientific">Eiseniibacteriota bacterium</name>
    <dbReference type="NCBI Taxonomy" id="2212470"/>
    <lineage>
        <taxon>Bacteria</taxon>
        <taxon>Candidatus Eiseniibacteriota</taxon>
    </lineage>
</organism>
<evidence type="ECO:0000259" key="1">
    <source>
        <dbReference type="Pfam" id="PF04909"/>
    </source>
</evidence>
<dbReference type="Proteomes" id="UP000547674">
    <property type="component" value="Unassembled WGS sequence"/>
</dbReference>
<dbReference type="InterPro" id="IPR032466">
    <property type="entry name" value="Metal_Hydrolase"/>
</dbReference>
<dbReference type="PANTHER" id="PTHR42889">
    <property type="entry name" value="BLR3681 PROTEIN"/>
    <property type="match status" value="1"/>
</dbReference>
<gene>
    <name evidence="2" type="ORF">HKN21_00935</name>
</gene>
<dbReference type="EMBL" id="JABDJR010000030">
    <property type="protein sequence ID" value="NNF05300.1"/>
    <property type="molecule type" value="Genomic_DNA"/>
</dbReference>
<accession>A0A7Y2H0S3</accession>
<sequence>MGSFLTKEQLQELAHAEDLSESPIPTQMISNGEFSPVPQTQAQAQVEERLKSLADRWSRSQGLDRRKFLKTASGMAAAFIAMNQVYGSVFNVSVAEAQDADAALERAASLADQFIFDAQVHFIKDDSPEGSNPANMLGIRRFASGYLNSALKESPMVLEDLKFQNFVKEVFFDSDTDIAILSGAPSDKVENWFLTNDQMNEARRIVNEACGSKRLMSHAVFTPGQPGWLEEVDRVIEEVKPDSWKGYTTGDPNGPSDYRWRLDDEALVYPAYEKMVKSGIKNICIHKGLLPMGAEAQMPGVTEYAGVDDVGKAAKDWPELNFIIYHCAYNVLLPTDKHKEALEERGYVEWASDLAAIPEKFGVSNVYAEIGSSFGISAVMLPRFCAGMMGALIKGMGEDNVFWGTDAVWYGSPQWQIEALRRIEIPEDLQKKFGYAPLGAADGRVKNKILGLNLARHYGLDVAKAEAACAGDQLAAAKKEYMAAGADRSNLAYGFVNNKKI</sequence>
<protein>
    <submittedName>
        <fullName evidence="2">Amidohydrolase family protein</fullName>
    </submittedName>
</protein>
<evidence type="ECO:0000313" key="2">
    <source>
        <dbReference type="EMBL" id="NNF05300.1"/>
    </source>
</evidence>
<dbReference type="Gene3D" id="3.20.20.140">
    <property type="entry name" value="Metal-dependent hydrolases"/>
    <property type="match status" value="1"/>
</dbReference>
<dbReference type="GO" id="GO:0016787">
    <property type="term" value="F:hydrolase activity"/>
    <property type="evidence" value="ECO:0007669"/>
    <property type="project" value="UniProtKB-KW"/>
</dbReference>
<name>A0A7Y2H0S3_UNCEI</name>
<dbReference type="Pfam" id="PF04909">
    <property type="entry name" value="Amidohydro_2"/>
    <property type="match status" value="1"/>
</dbReference>
<dbReference type="InterPro" id="IPR006680">
    <property type="entry name" value="Amidohydro-rel"/>
</dbReference>
<evidence type="ECO:0000313" key="3">
    <source>
        <dbReference type="Proteomes" id="UP000547674"/>
    </source>
</evidence>
<reference evidence="2 3" key="1">
    <citation type="submission" date="2020-03" db="EMBL/GenBank/DDBJ databases">
        <title>Metabolic flexibility allows generalist bacteria to become dominant in a frequently disturbed ecosystem.</title>
        <authorList>
            <person name="Chen Y.-J."/>
            <person name="Leung P.M."/>
            <person name="Bay S.K."/>
            <person name="Hugenholtz P."/>
            <person name="Kessler A.J."/>
            <person name="Shelley G."/>
            <person name="Waite D.W."/>
            <person name="Cook P.L."/>
            <person name="Greening C."/>
        </authorList>
    </citation>
    <scope>NUCLEOTIDE SEQUENCE [LARGE SCALE GENOMIC DNA]</scope>
    <source>
        <strain evidence="2">SS_bin_28</strain>
    </source>
</reference>
<proteinExistence type="predicted"/>
<comment type="caution">
    <text evidence="2">The sequence shown here is derived from an EMBL/GenBank/DDBJ whole genome shotgun (WGS) entry which is preliminary data.</text>
</comment>
<dbReference type="SUPFAM" id="SSF51556">
    <property type="entry name" value="Metallo-dependent hydrolases"/>
    <property type="match status" value="1"/>
</dbReference>
<dbReference type="AlphaFoldDB" id="A0A7Y2H0S3"/>
<dbReference type="PANTHER" id="PTHR42889:SF1">
    <property type="entry name" value="BLR3681 PROTEIN"/>
    <property type="match status" value="1"/>
</dbReference>
<feature type="domain" description="Amidohydrolase-related" evidence="1">
    <location>
        <begin position="261"/>
        <end position="460"/>
    </location>
</feature>
<keyword evidence="2" id="KW-0378">Hydrolase</keyword>